<dbReference type="PANTHER" id="PTHR42763">
    <property type="entry name" value="ADP-GLUCOSE PHOSPHORYLASE"/>
    <property type="match status" value="1"/>
</dbReference>
<comment type="caution">
    <text evidence="12">The sequence shown here is derived from an EMBL/GenBank/DDBJ whole genome shotgun (WGS) entry which is preliminary data.</text>
</comment>
<dbReference type="Proteomes" id="UP000315689">
    <property type="component" value="Unassembled WGS sequence"/>
</dbReference>
<evidence type="ECO:0000256" key="6">
    <source>
        <dbReference type="ARBA" id="ARBA00023277"/>
    </source>
</evidence>
<evidence type="ECO:0000256" key="9">
    <source>
        <dbReference type="PIRSR" id="PIRSR000808-3"/>
    </source>
</evidence>
<dbReference type="PANTHER" id="PTHR42763:SF2">
    <property type="entry name" value="ADP-GLUCOSE PHOSPHORYLASE"/>
    <property type="match status" value="1"/>
</dbReference>
<keyword evidence="4 9" id="KW-0479">Metal-binding</keyword>
<feature type="binding site" evidence="9">
    <location>
        <position position="107"/>
    </location>
    <ligand>
        <name>Zn(2+)</name>
        <dbReference type="ChEBI" id="CHEBI:29105"/>
    </ligand>
</feature>
<dbReference type="SUPFAM" id="SSF54197">
    <property type="entry name" value="HIT-like"/>
    <property type="match status" value="2"/>
</dbReference>
<dbReference type="EMBL" id="VMGK01000015">
    <property type="protein sequence ID" value="TSC92715.1"/>
    <property type="molecule type" value="Genomic_DNA"/>
</dbReference>
<evidence type="ECO:0000256" key="4">
    <source>
        <dbReference type="ARBA" id="ARBA00022723"/>
    </source>
</evidence>
<comment type="cofactor">
    <cofactor evidence="9">
        <name>Zn(2+)</name>
        <dbReference type="ChEBI" id="CHEBI:29105"/>
    </cofactor>
    <text evidence="9">Binds 1 zinc ion per subunit.</text>
</comment>
<evidence type="ECO:0000256" key="1">
    <source>
        <dbReference type="ARBA" id="ARBA00010951"/>
    </source>
</evidence>
<dbReference type="AlphaFoldDB" id="A0A554LIJ7"/>
<evidence type="ECO:0000259" key="11">
    <source>
        <dbReference type="Pfam" id="PF02744"/>
    </source>
</evidence>
<reference evidence="12 13" key="1">
    <citation type="submission" date="2017-07" db="EMBL/GenBank/DDBJ databases">
        <title>Mechanisms for carbon and nitrogen cycling indicate functional differentiation within the Candidate Phyla Radiation.</title>
        <authorList>
            <person name="Danczak R.E."/>
            <person name="Johnston M.D."/>
            <person name="Kenah C."/>
            <person name="Slattery M."/>
            <person name="Wrighton K.C."/>
            <person name="Wilkins M.J."/>
        </authorList>
    </citation>
    <scope>NUCLEOTIDE SEQUENCE [LARGE SCALE GENOMIC DNA]</scope>
    <source>
        <strain evidence="12">Licking1014_7</strain>
    </source>
</reference>
<evidence type="ECO:0000256" key="3">
    <source>
        <dbReference type="ARBA" id="ARBA00022695"/>
    </source>
</evidence>
<feature type="binding site" evidence="9">
    <location>
        <position position="158"/>
    </location>
    <ligand>
        <name>Zn(2+)</name>
        <dbReference type="ChEBI" id="CHEBI:29105"/>
    </ligand>
</feature>
<sequence>MPQLRQNIITGEWVVMAPERAKRPNEYVTPDTIKKQSKKDCPFCVGKATYKTQIKDAETENIYVAPNKFPAFVKEEKISSRSYYPEDGFYRAKPAVGGHEIIIVKDHNLGLNKMPENILAEMLEATQKRYQYYHFDGLTEYIMGIYNHGAESGASIEHPHAQLFASSIVPNHIIREKHGAEKYFEINGVCVFCDLVEHEKQEKIRILYENEYFVGFTFYASRFPFEIWVLPKIHQSNFEDINKREIDALANALRLCLNMLDATLNDPPLNYFIHSLPTTSDNADYFHWHLEIAPRLTGFGGYEMGAGTIIDIATPESCADYLRQGLKNQEKFHKF</sequence>
<dbReference type="Pfam" id="PF01087">
    <property type="entry name" value="GalP_UDP_transf"/>
    <property type="match status" value="1"/>
</dbReference>
<name>A0A554LIJ7_9BACT</name>
<feature type="binding site" evidence="9">
    <location>
        <position position="44"/>
    </location>
    <ligand>
        <name>Zn(2+)</name>
        <dbReference type="ChEBI" id="CHEBI:29105"/>
    </ligand>
</feature>
<evidence type="ECO:0000256" key="2">
    <source>
        <dbReference type="ARBA" id="ARBA00022679"/>
    </source>
</evidence>
<keyword evidence="2 12" id="KW-0808">Transferase</keyword>
<dbReference type="GO" id="GO:0008108">
    <property type="term" value="F:UDP-glucose:hexose-1-phosphate uridylyltransferase activity"/>
    <property type="evidence" value="ECO:0007669"/>
    <property type="project" value="UniProtKB-UniRule"/>
</dbReference>
<feature type="active site" description="Tele-UMP-histidine intermediate" evidence="8">
    <location>
        <position position="160"/>
    </location>
</feature>
<evidence type="ECO:0000313" key="13">
    <source>
        <dbReference type="Proteomes" id="UP000315689"/>
    </source>
</evidence>
<dbReference type="GO" id="GO:0006012">
    <property type="term" value="P:galactose metabolic process"/>
    <property type="evidence" value="ECO:0007669"/>
    <property type="project" value="UniProtKB-UniRule"/>
</dbReference>
<dbReference type="PIRSF" id="PIRSF000808">
    <property type="entry name" value="GalT"/>
    <property type="match status" value="1"/>
</dbReference>
<dbReference type="InterPro" id="IPR005849">
    <property type="entry name" value="GalP_Utransf_N"/>
</dbReference>
<keyword evidence="6" id="KW-0119">Carbohydrate metabolism</keyword>
<dbReference type="InterPro" id="IPR001937">
    <property type="entry name" value="GalP_UDPtransf1"/>
</dbReference>
<evidence type="ECO:0000256" key="7">
    <source>
        <dbReference type="NCBIfam" id="TIGR00209"/>
    </source>
</evidence>
<protein>
    <recommendedName>
        <fullName evidence="7">Galactose-1-phosphate uridylyltransferase</fullName>
        <ecNumber evidence="7">2.7.7.12</ecNumber>
    </recommendedName>
</protein>
<accession>A0A554LIJ7</accession>
<keyword evidence="5 9" id="KW-0862">Zinc</keyword>
<gene>
    <name evidence="12" type="ORF">CEN89_501</name>
</gene>
<evidence type="ECO:0000313" key="12">
    <source>
        <dbReference type="EMBL" id="TSC92715.1"/>
    </source>
</evidence>
<feature type="binding site" evidence="9">
    <location>
        <position position="41"/>
    </location>
    <ligand>
        <name>Zn(2+)</name>
        <dbReference type="ChEBI" id="CHEBI:29105"/>
    </ligand>
</feature>
<dbReference type="InterPro" id="IPR036265">
    <property type="entry name" value="HIT-like_sf"/>
</dbReference>
<keyword evidence="3 12" id="KW-0548">Nucleotidyltransferase</keyword>
<feature type="domain" description="Galactose-1-phosphate uridyl transferase N-terminal" evidence="10">
    <location>
        <begin position="3"/>
        <end position="170"/>
    </location>
</feature>
<dbReference type="InterPro" id="IPR005850">
    <property type="entry name" value="GalP_Utransf_C"/>
</dbReference>
<dbReference type="GO" id="GO:0008270">
    <property type="term" value="F:zinc ion binding"/>
    <property type="evidence" value="ECO:0007669"/>
    <property type="project" value="InterPro"/>
</dbReference>
<evidence type="ECO:0000256" key="5">
    <source>
        <dbReference type="ARBA" id="ARBA00022833"/>
    </source>
</evidence>
<feature type="domain" description="Galactose-1-phosphate uridyl transferase C-terminal" evidence="11">
    <location>
        <begin position="181"/>
        <end position="292"/>
    </location>
</feature>
<organism evidence="12 13">
    <name type="scientific">Candidatus Berkelbacteria bacterium Licking1014_7</name>
    <dbReference type="NCBI Taxonomy" id="2017147"/>
    <lineage>
        <taxon>Bacteria</taxon>
        <taxon>Candidatus Berkelbacteria</taxon>
    </lineage>
</organism>
<dbReference type="InterPro" id="IPR053177">
    <property type="entry name" value="ADP-glucose_phosphorylase"/>
</dbReference>
<dbReference type="NCBIfam" id="TIGR00209">
    <property type="entry name" value="galT_1"/>
    <property type="match status" value="1"/>
</dbReference>
<dbReference type="UniPathway" id="UPA00214"/>
<comment type="similarity">
    <text evidence="1">Belongs to the galactose-1-phosphate uridylyltransferase type 1 family.</text>
</comment>
<dbReference type="Gene3D" id="3.30.428.10">
    <property type="entry name" value="HIT-like"/>
    <property type="match status" value="2"/>
</dbReference>
<proteinExistence type="inferred from homology"/>
<dbReference type="Pfam" id="PF02744">
    <property type="entry name" value="GalP_UDP_tr_C"/>
    <property type="match status" value="1"/>
</dbReference>
<evidence type="ECO:0000256" key="8">
    <source>
        <dbReference type="PIRSR" id="PIRSR000808-1"/>
    </source>
</evidence>
<dbReference type="EC" id="2.7.7.12" evidence="7"/>
<evidence type="ECO:0000259" key="10">
    <source>
        <dbReference type="Pfam" id="PF01087"/>
    </source>
</evidence>